<organism evidence="1 2">
    <name type="scientific">Pleurodeles waltl</name>
    <name type="common">Iberian ribbed newt</name>
    <dbReference type="NCBI Taxonomy" id="8319"/>
    <lineage>
        <taxon>Eukaryota</taxon>
        <taxon>Metazoa</taxon>
        <taxon>Chordata</taxon>
        <taxon>Craniata</taxon>
        <taxon>Vertebrata</taxon>
        <taxon>Euteleostomi</taxon>
        <taxon>Amphibia</taxon>
        <taxon>Batrachia</taxon>
        <taxon>Caudata</taxon>
        <taxon>Salamandroidea</taxon>
        <taxon>Salamandridae</taxon>
        <taxon>Pleurodelinae</taxon>
        <taxon>Pleurodeles</taxon>
    </lineage>
</organism>
<evidence type="ECO:0000313" key="1">
    <source>
        <dbReference type="EMBL" id="KAJ1155258.1"/>
    </source>
</evidence>
<keyword evidence="2" id="KW-1185">Reference proteome</keyword>
<protein>
    <submittedName>
        <fullName evidence="1">Uncharacterized protein</fullName>
    </submittedName>
</protein>
<sequence>MKGCACALALSRSCTERGMVRYVDALSCTELRDRTGKTRYPVLSSGMSVLPRQPEERHPALEVHQEQLREVTRWHAAGSIRVPYRAVSGSRSWSSFSPCPAFTVYISEPLAALPRVLAVRPISAGSPCVISNLARMTARAKAGNNSLSAYERYFATWRGRLRMREQCETQLQFRARRLSVPRP</sequence>
<name>A0AAV7RTG8_PLEWA</name>
<dbReference type="EMBL" id="JANPWB010000009">
    <property type="protein sequence ID" value="KAJ1155258.1"/>
    <property type="molecule type" value="Genomic_DNA"/>
</dbReference>
<dbReference type="AlphaFoldDB" id="A0AAV7RTG8"/>
<proteinExistence type="predicted"/>
<dbReference type="Proteomes" id="UP001066276">
    <property type="component" value="Chromosome 5"/>
</dbReference>
<evidence type="ECO:0000313" key="2">
    <source>
        <dbReference type="Proteomes" id="UP001066276"/>
    </source>
</evidence>
<comment type="caution">
    <text evidence="1">The sequence shown here is derived from an EMBL/GenBank/DDBJ whole genome shotgun (WGS) entry which is preliminary data.</text>
</comment>
<accession>A0AAV7RTG8</accession>
<reference evidence="1" key="1">
    <citation type="journal article" date="2022" name="bioRxiv">
        <title>Sequencing and chromosome-scale assembly of the giantPleurodeles waltlgenome.</title>
        <authorList>
            <person name="Brown T."/>
            <person name="Elewa A."/>
            <person name="Iarovenko S."/>
            <person name="Subramanian E."/>
            <person name="Araus A.J."/>
            <person name="Petzold A."/>
            <person name="Susuki M."/>
            <person name="Suzuki K.-i.T."/>
            <person name="Hayashi T."/>
            <person name="Toyoda A."/>
            <person name="Oliveira C."/>
            <person name="Osipova E."/>
            <person name="Leigh N.D."/>
            <person name="Simon A."/>
            <person name="Yun M.H."/>
        </authorList>
    </citation>
    <scope>NUCLEOTIDE SEQUENCE</scope>
    <source>
        <strain evidence="1">20211129_DDA</strain>
        <tissue evidence="1">Liver</tissue>
    </source>
</reference>
<gene>
    <name evidence="1" type="ORF">NDU88_007993</name>
</gene>